<dbReference type="RefSeq" id="WP_089746770.1">
    <property type="nucleotide sequence ID" value="NZ_FOGF01000021.1"/>
</dbReference>
<dbReference type="AlphaFoldDB" id="A0A1H9LSI8"/>
<dbReference type="NCBIfam" id="TIGR00732">
    <property type="entry name" value="dprA"/>
    <property type="match status" value="1"/>
</dbReference>
<dbReference type="InterPro" id="IPR003488">
    <property type="entry name" value="DprA"/>
</dbReference>
<dbReference type="Pfam" id="PF02481">
    <property type="entry name" value="DNA_processg_A"/>
    <property type="match status" value="1"/>
</dbReference>
<organism evidence="3 4">
    <name type="scientific">Granulicatella balaenopterae</name>
    <dbReference type="NCBI Taxonomy" id="137733"/>
    <lineage>
        <taxon>Bacteria</taxon>
        <taxon>Bacillati</taxon>
        <taxon>Bacillota</taxon>
        <taxon>Bacilli</taxon>
        <taxon>Lactobacillales</taxon>
        <taxon>Carnobacteriaceae</taxon>
        <taxon>Granulicatella</taxon>
    </lineage>
</organism>
<dbReference type="EMBL" id="FOGF01000021">
    <property type="protein sequence ID" value="SER14431.1"/>
    <property type="molecule type" value="Genomic_DNA"/>
</dbReference>
<dbReference type="SUPFAM" id="SSF102405">
    <property type="entry name" value="MCP/YpsA-like"/>
    <property type="match status" value="1"/>
</dbReference>
<evidence type="ECO:0000256" key="1">
    <source>
        <dbReference type="ARBA" id="ARBA00006525"/>
    </source>
</evidence>
<dbReference type="STRING" id="137733.SAMN05421767_12125"/>
<reference evidence="3 4" key="1">
    <citation type="submission" date="2016-10" db="EMBL/GenBank/DDBJ databases">
        <authorList>
            <person name="de Groot N.N."/>
        </authorList>
    </citation>
    <scope>NUCLEOTIDE SEQUENCE [LARGE SCALE GENOMIC DNA]</scope>
    <source>
        <strain evidence="3 4">DSM 15827</strain>
    </source>
</reference>
<feature type="domain" description="Smf/DprA SLOG" evidence="2">
    <location>
        <begin position="76"/>
        <end position="283"/>
    </location>
</feature>
<dbReference type="OrthoDB" id="9785707at2"/>
<dbReference type="PANTHER" id="PTHR43022">
    <property type="entry name" value="PROTEIN SMF"/>
    <property type="match status" value="1"/>
</dbReference>
<name>A0A1H9LSI8_9LACT</name>
<proteinExistence type="inferred from homology"/>
<dbReference type="PANTHER" id="PTHR43022:SF1">
    <property type="entry name" value="PROTEIN SMF"/>
    <property type="match status" value="1"/>
</dbReference>
<accession>A0A1H9LSI8</accession>
<sequence length="288" mass="33173">MQLTREKLWHLAVIYEYLSPKEQINLYQGVCRYFNPSEIFYVIDIREWCSKNFYDWLLDVDYYEELAPYYEEKITIITIDDERYPERLRQIYQPPLALFCRGNLALLKTLSIGMVGSRWHSDYGEFCLKKLMYELKGSKVTIISGLAKGIDGISHKYALKYGLQTIAVIGTGLNVYYPKENACLQRSIEQKGLVISEYPLNSRPLKFHFPYRNRIIAGLSHGVCVVEARMRSGSLITANLALQENRQVFAIPGNITNIYSEGTNQLIQAGALCTTKAQDILEDIIYFS</sequence>
<evidence type="ECO:0000259" key="2">
    <source>
        <dbReference type="Pfam" id="PF02481"/>
    </source>
</evidence>
<dbReference type="Gene3D" id="3.40.50.450">
    <property type="match status" value="1"/>
</dbReference>
<evidence type="ECO:0000313" key="4">
    <source>
        <dbReference type="Proteomes" id="UP000198556"/>
    </source>
</evidence>
<comment type="similarity">
    <text evidence="1">Belongs to the DprA/Smf family.</text>
</comment>
<keyword evidence="4" id="KW-1185">Reference proteome</keyword>
<evidence type="ECO:0000313" key="3">
    <source>
        <dbReference type="EMBL" id="SER14431.1"/>
    </source>
</evidence>
<dbReference type="Proteomes" id="UP000198556">
    <property type="component" value="Unassembled WGS sequence"/>
</dbReference>
<gene>
    <name evidence="3" type="ORF">SAMN05421767_12125</name>
</gene>
<protein>
    <submittedName>
        <fullName evidence="3">DNA processing protein</fullName>
    </submittedName>
</protein>
<dbReference type="GO" id="GO:0009294">
    <property type="term" value="P:DNA-mediated transformation"/>
    <property type="evidence" value="ECO:0007669"/>
    <property type="project" value="InterPro"/>
</dbReference>
<dbReference type="InterPro" id="IPR057666">
    <property type="entry name" value="DrpA_SLOG"/>
</dbReference>